<dbReference type="AlphaFoldDB" id="A0A6C0JED1"/>
<sequence length="230" mass="27376">MCCDDEYVIIDSFQVCTTCGIEQPILEHDNFQNNYSINLSFNKKIDVTLLDKLHDDTKQKIIMNFSEMLCHYSKNNSKIIRGENKKAIFSVLYFYNRQLSGETTTCSEVIRLFEIKKSKFGEGKKFVLYYFPQFRNIIIHIYDFTDKVFNMAKLNKWIIDYEIFKNSCIQIDKIPWYNNYNPYSVCCCILFYIITDKKFKKNIFIKKMNISDAIIKCICNNLIKDLQKIN</sequence>
<name>A0A6C0JED1_9ZZZZ</name>
<accession>A0A6C0JED1</accession>
<evidence type="ECO:0008006" key="2">
    <source>
        <dbReference type="Google" id="ProtNLM"/>
    </source>
</evidence>
<protein>
    <recommendedName>
        <fullName evidence="2">Transcription factor TFIIB cyclin-like domain-containing protein</fullName>
    </recommendedName>
</protein>
<proteinExistence type="predicted"/>
<dbReference type="EMBL" id="MN740351">
    <property type="protein sequence ID" value="QHU02004.1"/>
    <property type="molecule type" value="Genomic_DNA"/>
</dbReference>
<evidence type="ECO:0000313" key="1">
    <source>
        <dbReference type="EMBL" id="QHU02004.1"/>
    </source>
</evidence>
<organism evidence="1">
    <name type="scientific">viral metagenome</name>
    <dbReference type="NCBI Taxonomy" id="1070528"/>
    <lineage>
        <taxon>unclassified sequences</taxon>
        <taxon>metagenomes</taxon>
        <taxon>organismal metagenomes</taxon>
    </lineage>
</organism>
<reference evidence="1" key="1">
    <citation type="journal article" date="2020" name="Nature">
        <title>Giant virus diversity and host interactions through global metagenomics.</title>
        <authorList>
            <person name="Schulz F."/>
            <person name="Roux S."/>
            <person name="Paez-Espino D."/>
            <person name="Jungbluth S."/>
            <person name="Walsh D.A."/>
            <person name="Denef V.J."/>
            <person name="McMahon K.D."/>
            <person name="Konstantinidis K.T."/>
            <person name="Eloe-Fadrosh E.A."/>
            <person name="Kyrpides N.C."/>
            <person name="Woyke T."/>
        </authorList>
    </citation>
    <scope>NUCLEOTIDE SEQUENCE</scope>
    <source>
        <strain evidence="1">GVMAG-M-3300025880-56</strain>
    </source>
</reference>